<dbReference type="CDD" id="cd01314">
    <property type="entry name" value="D-HYD"/>
    <property type="match status" value="1"/>
</dbReference>
<dbReference type="Proteomes" id="UP000474054">
    <property type="component" value="Unassembled WGS sequence"/>
</dbReference>
<dbReference type="SUPFAM" id="SSF51338">
    <property type="entry name" value="Composite domain of metallo-dependent hydrolases"/>
    <property type="match status" value="2"/>
</dbReference>
<dbReference type="FunFam" id="3.20.20.140:FF:000076">
    <property type="entry name" value="Dihydropyrimidinase like 2"/>
    <property type="match status" value="1"/>
</dbReference>
<comment type="cofactor">
    <cofactor evidence="1">
        <name>Zn(2+)</name>
        <dbReference type="ChEBI" id="CHEBI:29105"/>
    </cofactor>
</comment>
<dbReference type="Proteomes" id="UP000426328">
    <property type="component" value="Chromosome"/>
</dbReference>
<evidence type="ECO:0000313" key="9">
    <source>
        <dbReference type="Proteomes" id="UP000474054"/>
    </source>
</evidence>
<protein>
    <submittedName>
        <fullName evidence="7">Dihydropyrimidinase</fullName>
        <ecNumber evidence="7">3.5.2.2</ecNumber>
    </submittedName>
</protein>
<dbReference type="Gene3D" id="2.30.40.10">
    <property type="entry name" value="Urease, subunit C, domain 1"/>
    <property type="match status" value="1"/>
</dbReference>
<keyword evidence="3" id="KW-0479">Metal-binding</keyword>
<dbReference type="InterPro" id="IPR050378">
    <property type="entry name" value="Metallo-dep_Hydrolases_sf"/>
</dbReference>
<sequence length="478" mass="53921">MRVSFLKYIKLKSSMTYDLLLKNVKAFTTSGPFEGDIAIKDGKISKIGGDIQEQADKTIDLSEKYLVPGLIDGHTHMEFPFMGEVTADDFYYGSRAAVAGGVTTIVDFVTPAKGQDLLSAYEKWRNNADPKVVSDYGLHMIIREVNTKILEQIPEVINKGVVSFKLFMAYKNELMLPDGELYKLIKRISDFGGVTGIHAENGEIINELIQEFLSEGKIDPIYHYYSRPDIMEIEATNRIASIASMIGKDVKMYIVHTSTGEAVDIISSYRRQGFKFFNETAPHYLTLNTDFLKRPDGYRYVMSPPLRSDEQRTKLWMRLASGDIFTIGSDHCVYSDAQKKRYKEEVPPFNEIPNGVPGTENILPILFYYGVKKGIISMERFVEVTSYNPARLFGLYPRKGTIMPGSDADFAVIDPNRKVRISADVLHSNINYTIYDGMEVEGWNVMTIRRGEVVYEEGQVIGKKGSGKYIPGKTPILL</sequence>
<evidence type="ECO:0000256" key="4">
    <source>
        <dbReference type="ARBA" id="ARBA00022801"/>
    </source>
</evidence>
<dbReference type="EC" id="3.5.2.2" evidence="7"/>
<dbReference type="KEGG" id="aamb:D1866_09805"/>
<evidence type="ECO:0000256" key="3">
    <source>
        <dbReference type="ARBA" id="ARBA00022723"/>
    </source>
</evidence>
<gene>
    <name evidence="7" type="primary">hydA</name>
    <name evidence="7" type="ORF">D1866_09805</name>
    <name evidence="6" type="ORF">GFB69_01245</name>
</gene>
<dbReference type="AlphaFoldDB" id="A0A650CX82"/>
<dbReference type="PANTHER" id="PTHR11647:SF1">
    <property type="entry name" value="COLLAPSIN RESPONSE MEDIATOR PROTEIN"/>
    <property type="match status" value="1"/>
</dbReference>
<dbReference type="EMBL" id="WHYS01000001">
    <property type="protein sequence ID" value="MQL54422.1"/>
    <property type="molecule type" value="Genomic_DNA"/>
</dbReference>
<dbReference type="GO" id="GO:0046872">
    <property type="term" value="F:metal ion binding"/>
    <property type="evidence" value="ECO:0007669"/>
    <property type="project" value="UniProtKB-KW"/>
</dbReference>
<organism evidence="7 8">
    <name type="scientific">Acidianus ambivalens</name>
    <name type="common">Desulfurolobus ambivalens</name>
    <dbReference type="NCBI Taxonomy" id="2283"/>
    <lineage>
        <taxon>Archaea</taxon>
        <taxon>Thermoproteota</taxon>
        <taxon>Thermoprotei</taxon>
        <taxon>Sulfolobales</taxon>
        <taxon>Sulfolobaceae</taxon>
        <taxon>Acidianus</taxon>
    </lineage>
</organism>
<feature type="domain" description="Amidohydrolase-related" evidence="5">
    <location>
        <begin position="65"/>
        <end position="454"/>
    </location>
</feature>
<dbReference type="InterPro" id="IPR011059">
    <property type="entry name" value="Metal-dep_hydrolase_composite"/>
</dbReference>
<dbReference type="PANTHER" id="PTHR11647">
    <property type="entry name" value="HYDRANTOINASE/DIHYDROPYRIMIDINASE FAMILY MEMBER"/>
    <property type="match status" value="1"/>
</dbReference>
<evidence type="ECO:0000256" key="1">
    <source>
        <dbReference type="ARBA" id="ARBA00001947"/>
    </source>
</evidence>
<evidence type="ECO:0000256" key="2">
    <source>
        <dbReference type="ARBA" id="ARBA00008829"/>
    </source>
</evidence>
<evidence type="ECO:0000259" key="5">
    <source>
        <dbReference type="Pfam" id="PF01979"/>
    </source>
</evidence>
<accession>A0A650CX82</accession>
<name>A0A650CX82_ACIAM</name>
<keyword evidence="4 7" id="KW-0378">Hydrolase</keyword>
<dbReference type="GO" id="GO:0005829">
    <property type="term" value="C:cytosol"/>
    <property type="evidence" value="ECO:0007669"/>
    <property type="project" value="TreeGrafter"/>
</dbReference>
<dbReference type="GO" id="GO:0004157">
    <property type="term" value="F:dihydropyrimidinase activity"/>
    <property type="evidence" value="ECO:0007669"/>
    <property type="project" value="UniProtKB-EC"/>
</dbReference>
<evidence type="ECO:0000313" key="6">
    <source>
        <dbReference type="EMBL" id="MQL54422.1"/>
    </source>
</evidence>
<dbReference type="InterPro" id="IPR011778">
    <property type="entry name" value="Hydantoinase/dihydroPyrase"/>
</dbReference>
<dbReference type="EMBL" id="CP045482">
    <property type="protein sequence ID" value="QGR22242.1"/>
    <property type="molecule type" value="Genomic_DNA"/>
</dbReference>
<dbReference type="Gene3D" id="3.20.20.140">
    <property type="entry name" value="Metal-dependent hydrolases"/>
    <property type="match status" value="1"/>
</dbReference>
<keyword evidence="8" id="KW-1185">Reference proteome</keyword>
<evidence type="ECO:0000313" key="7">
    <source>
        <dbReference type="EMBL" id="QGR22242.1"/>
    </source>
</evidence>
<reference evidence="7 8" key="2">
    <citation type="submission" date="2019-10" db="EMBL/GenBank/DDBJ databases">
        <title>Genome Sequences from Six Type Strain Members of the Archaeal Family Sulfolobaceae: Acidianus ambivalens, Acidianus infernus, Metallosphaera prunae, Stygiolobus azoricus, Sulfolobus metallicus, and Sulfurisphaera ohwakuensis.</title>
        <authorList>
            <person name="Counts J.A."/>
            <person name="Kelly R.M."/>
        </authorList>
    </citation>
    <scope>NUCLEOTIDE SEQUENCE [LARGE SCALE GENOMIC DNA]</scope>
    <source>
        <strain evidence="7 8">LEI 10</strain>
    </source>
</reference>
<dbReference type="NCBIfam" id="TIGR02033">
    <property type="entry name" value="D-hydantoinase"/>
    <property type="match status" value="1"/>
</dbReference>
<evidence type="ECO:0000313" key="8">
    <source>
        <dbReference type="Proteomes" id="UP000426328"/>
    </source>
</evidence>
<comment type="similarity">
    <text evidence="2">Belongs to the metallo-dependent hydrolases superfamily. Hydantoinase/dihydropyrimidinase family.</text>
</comment>
<dbReference type="SUPFAM" id="SSF51556">
    <property type="entry name" value="Metallo-dependent hydrolases"/>
    <property type="match status" value="1"/>
</dbReference>
<dbReference type="Pfam" id="PF01979">
    <property type="entry name" value="Amidohydro_1"/>
    <property type="match status" value="1"/>
</dbReference>
<reference evidence="6 9" key="1">
    <citation type="submission" date="2019-10" db="EMBL/GenBank/DDBJ databases">
        <title>Comparative genomics of sulfur disproportionating microorganisms.</title>
        <authorList>
            <person name="Ward L.M."/>
            <person name="Bertran E."/>
            <person name="Johnston D."/>
        </authorList>
    </citation>
    <scope>NUCLEOTIDE SEQUENCE [LARGE SCALE GENOMIC DNA]</scope>
    <source>
        <strain evidence="6 9">DSM 3772</strain>
    </source>
</reference>
<dbReference type="InterPro" id="IPR006680">
    <property type="entry name" value="Amidohydro-rel"/>
</dbReference>
<dbReference type="InterPro" id="IPR032466">
    <property type="entry name" value="Metal_Hydrolase"/>
</dbReference>
<proteinExistence type="inferred from homology"/>